<keyword evidence="2" id="KW-0040">ANK repeat</keyword>
<dbReference type="SUPFAM" id="SSF48403">
    <property type="entry name" value="Ankyrin repeat"/>
    <property type="match status" value="1"/>
</dbReference>
<dbReference type="Gene3D" id="1.25.40.20">
    <property type="entry name" value="Ankyrin repeat-containing domain"/>
    <property type="match status" value="2"/>
</dbReference>
<comment type="caution">
    <text evidence="3">The sequence shown here is derived from an EMBL/GenBank/DDBJ whole genome shotgun (WGS) entry which is preliminary data.</text>
</comment>
<name>A0A1J5T8S5_9ZZZZ</name>
<dbReference type="PRINTS" id="PR01415">
    <property type="entry name" value="ANKYRIN"/>
</dbReference>
<protein>
    <submittedName>
        <fullName evidence="3">Ankyrin repeat protein</fullName>
    </submittedName>
</protein>
<dbReference type="AlphaFoldDB" id="A0A1J5T8S5"/>
<organism evidence="3">
    <name type="scientific">mine drainage metagenome</name>
    <dbReference type="NCBI Taxonomy" id="410659"/>
    <lineage>
        <taxon>unclassified sequences</taxon>
        <taxon>metagenomes</taxon>
        <taxon>ecological metagenomes</taxon>
    </lineage>
</organism>
<accession>A0A1J5T8S5</accession>
<evidence type="ECO:0000313" key="3">
    <source>
        <dbReference type="EMBL" id="OIR17241.1"/>
    </source>
</evidence>
<reference evidence="3" key="1">
    <citation type="submission" date="2016-10" db="EMBL/GenBank/DDBJ databases">
        <title>Sequence of Gallionella enrichment culture.</title>
        <authorList>
            <person name="Poehlein A."/>
            <person name="Muehling M."/>
            <person name="Daniel R."/>
        </authorList>
    </citation>
    <scope>NUCLEOTIDE SEQUENCE</scope>
</reference>
<dbReference type="InterPro" id="IPR002110">
    <property type="entry name" value="Ankyrin_rpt"/>
</dbReference>
<dbReference type="PANTHER" id="PTHR24188">
    <property type="entry name" value="ANKYRIN REPEAT PROTEIN"/>
    <property type="match status" value="1"/>
</dbReference>
<dbReference type="PROSITE" id="PS50297">
    <property type="entry name" value="ANK_REP_REGION"/>
    <property type="match status" value="4"/>
</dbReference>
<gene>
    <name evidence="3" type="ORF">GALL_22620</name>
</gene>
<dbReference type="PROSITE" id="PS50088">
    <property type="entry name" value="ANK_REPEAT"/>
    <property type="match status" value="4"/>
</dbReference>
<dbReference type="InterPro" id="IPR036770">
    <property type="entry name" value="Ankyrin_rpt-contain_sf"/>
</dbReference>
<dbReference type="Pfam" id="PF12796">
    <property type="entry name" value="Ank_2"/>
    <property type="match status" value="2"/>
</dbReference>
<evidence type="ECO:0000256" key="2">
    <source>
        <dbReference type="ARBA" id="ARBA00023043"/>
    </source>
</evidence>
<sequence>MNPRLLKLLNGKEDIYPRVLEERFPRVFNKLLELWQTPHIDAYLQDLMVDKRGGEREGFPPEAAMEIIRLSNYLHELQNAGKEAQAWEDIPEYKRNELLQYGYDFTANGLLKSVDDNNQNAVQIFLSCGVDLEVRDDRNWTPLMVAAFNGNLAFAELLIKCGARVSTQDKNGYTPLHWAAYNGHAEVLKMLIEKGAEPDAPSQFGWTALMQAATRGHLIACAYLISRGADVNASTSDGWTSLHKAANNGHTQVVKLLLDKGANRFAKYQDGSTPIDLAIKAKHLDIVDLLNKQADAKGQSETPGPSLRLL</sequence>
<proteinExistence type="predicted"/>
<dbReference type="EMBL" id="MLJW01000005">
    <property type="protein sequence ID" value="OIR17241.1"/>
    <property type="molecule type" value="Genomic_DNA"/>
</dbReference>
<evidence type="ECO:0000256" key="1">
    <source>
        <dbReference type="ARBA" id="ARBA00022737"/>
    </source>
</evidence>
<dbReference type="SMART" id="SM00248">
    <property type="entry name" value="ANK"/>
    <property type="match status" value="5"/>
</dbReference>
<dbReference type="PANTHER" id="PTHR24188:SF29">
    <property type="entry name" value="GH09064P"/>
    <property type="match status" value="1"/>
</dbReference>
<keyword evidence="1" id="KW-0677">Repeat</keyword>